<dbReference type="Proteomes" id="UP000054423">
    <property type="component" value="Unassembled WGS sequence"/>
</dbReference>
<dbReference type="AlphaFoldDB" id="W2L6M2"/>
<organism evidence="2">
    <name type="scientific">Phytophthora nicotianae</name>
    <name type="common">Potato buckeye rot agent</name>
    <name type="synonym">Phytophthora parasitica</name>
    <dbReference type="NCBI Taxonomy" id="4792"/>
    <lineage>
        <taxon>Eukaryota</taxon>
        <taxon>Sar</taxon>
        <taxon>Stramenopiles</taxon>
        <taxon>Oomycota</taxon>
        <taxon>Peronosporomycetes</taxon>
        <taxon>Peronosporales</taxon>
        <taxon>Peronosporaceae</taxon>
        <taxon>Phytophthora</taxon>
    </lineage>
</organism>
<feature type="region of interest" description="Disordered" evidence="1">
    <location>
        <begin position="74"/>
        <end position="103"/>
    </location>
</feature>
<proteinExistence type="predicted"/>
<dbReference type="EMBL" id="KI679702">
    <property type="protein sequence ID" value="ETL93073.1"/>
    <property type="molecule type" value="Genomic_DNA"/>
</dbReference>
<accession>W2L6M2</accession>
<evidence type="ECO:0000313" key="2">
    <source>
        <dbReference type="EMBL" id="ETL93073.1"/>
    </source>
</evidence>
<protein>
    <submittedName>
        <fullName evidence="2">Uncharacterized protein</fullName>
    </submittedName>
</protein>
<gene>
    <name evidence="2" type="ORF">L917_08690</name>
</gene>
<feature type="non-terminal residue" evidence="2">
    <location>
        <position position="1"/>
    </location>
</feature>
<evidence type="ECO:0000256" key="1">
    <source>
        <dbReference type="SAM" id="MobiDB-lite"/>
    </source>
</evidence>
<name>W2L6M2_PHYNI</name>
<reference evidence="2" key="1">
    <citation type="submission" date="2013-11" db="EMBL/GenBank/DDBJ databases">
        <title>The Genome Sequence of Phytophthora parasitica CHvinca01.</title>
        <authorList>
            <consortium name="The Broad Institute Genomics Platform"/>
            <person name="Russ C."/>
            <person name="Tyler B."/>
            <person name="Panabieres F."/>
            <person name="Shan W."/>
            <person name="Tripathy S."/>
            <person name="Grunwald N."/>
            <person name="Machado M."/>
            <person name="Johnson C.S."/>
            <person name="Arredondo F."/>
            <person name="Hong C."/>
            <person name="Coffey M."/>
            <person name="Young S.K."/>
            <person name="Zeng Q."/>
            <person name="Gargeya S."/>
            <person name="Fitzgerald M."/>
            <person name="Abouelleil A."/>
            <person name="Alvarado L."/>
            <person name="Chapman S.B."/>
            <person name="Gainer-Dewar J."/>
            <person name="Goldberg J."/>
            <person name="Griggs A."/>
            <person name="Gujja S."/>
            <person name="Hansen M."/>
            <person name="Howarth C."/>
            <person name="Imamovic A."/>
            <person name="Ireland A."/>
            <person name="Larimer J."/>
            <person name="McCowan C."/>
            <person name="Murphy C."/>
            <person name="Pearson M."/>
            <person name="Poon T.W."/>
            <person name="Priest M."/>
            <person name="Roberts A."/>
            <person name="Saif S."/>
            <person name="Shea T."/>
            <person name="Sykes S."/>
            <person name="Wortman J."/>
            <person name="Nusbaum C."/>
            <person name="Birren B."/>
        </authorList>
    </citation>
    <scope>NUCLEOTIDE SEQUENCE [LARGE SCALE GENOMIC DNA]</scope>
    <source>
        <strain evidence="2">CHvinca01</strain>
    </source>
</reference>
<sequence>TKVIIIPYQDWRAQPSSPFSLLKFSVDDRFCISTSKASRSINITAANVDALFRSRPSSLSTKWTPHLLTLHYQQHSSNPHSRRTPLRMMPKRSIGSGNIRVNDTSGLTAHPVYVEPSTLSS</sequence>